<accession>A0A6A2WGF8</accession>
<dbReference type="EMBL" id="VEPZ02001757">
    <property type="protein sequence ID" value="KAE8657578.1"/>
    <property type="molecule type" value="Genomic_DNA"/>
</dbReference>
<gene>
    <name evidence="2" type="ORF">F3Y22_tig00116989pilonHSYRG00403</name>
</gene>
<proteinExistence type="predicted"/>
<dbReference type="GO" id="GO:0009535">
    <property type="term" value="C:chloroplast thylakoid membrane"/>
    <property type="evidence" value="ECO:0007669"/>
    <property type="project" value="InterPro"/>
</dbReference>
<evidence type="ECO:0000313" key="3">
    <source>
        <dbReference type="Proteomes" id="UP000436088"/>
    </source>
</evidence>
<feature type="region of interest" description="Disordered" evidence="1">
    <location>
        <begin position="1"/>
        <end position="41"/>
    </location>
</feature>
<organism evidence="2 3">
    <name type="scientific">Hibiscus syriacus</name>
    <name type="common">Rose of Sharon</name>
    <dbReference type="NCBI Taxonomy" id="106335"/>
    <lineage>
        <taxon>Eukaryota</taxon>
        <taxon>Viridiplantae</taxon>
        <taxon>Streptophyta</taxon>
        <taxon>Embryophyta</taxon>
        <taxon>Tracheophyta</taxon>
        <taxon>Spermatophyta</taxon>
        <taxon>Magnoliopsida</taxon>
        <taxon>eudicotyledons</taxon>
        <taxon>Gunneridae</taxon>
        <taxon>Pentapetalae</taxon>
        <taxon>rosids</taxon>
        <taxon>malvids</taxon>
        <taxon>Malvales</taxon>
        <taxon>Malvaceae</taxon>
        <taxon>Malvoideae</taxon>
        <taxon>Hibiscus</taxon>
    </lineage>
</organism>
<evidence type="ECO:0000256" key="1">
    <source>
        <dbReference type="SAM" id="MobiDB-lite"/>
    </source>
</evidence>
<feature type="compositionally biased region" description="Polar residues" evidence="1">
    <location>
        <begin position="1"/>
        <end position="13"/>
    </location>
</feature>
<dbReference type="InterPro" id="IPR038936">
    <property type="entry name" value="MPH1"/>
</dbReference>
<sequence>MSDSTNSRRMASQESRDKSGSESYEENSEHPIPSESGIREMGVTVEVGSENTTAVAAGFALFFVIATSSIVLQVGKNSPPVKTVEYIGPTFSYYINKFKPTNIIHAAAPSVTKTTSSELPPEVSEIKVQSELQPEPSSLTGTS</sequence>
<protein>
    <submittedName>
        <fullName evidence="2">Bifunctional purine biosynthesis protein purH-like</fullName>
    </submittedName>
</protein>
<evidence type="ECO:0000313" key="2">
    <source>
        <dbReference type="EMBL" id="KAE8657578.1"/>
    </source>
</evidence>
<feature type="region of interest" description="Disordered" evidence="1">
    <location>
        <begin position="111"/>
        <end position="143"/>
    </location>
</feature>
<dbReference type="Proteomes" id="UP000436088">
    <property type="component" value="Unassembled WGS sequence"/>
</dbReference>
<dbReference type="PANTHER" id="PTHR35753">
    <property type="entry name" value="PROTEIN MAINTENANCE OF PSII UNDER HIGH LIGHT 1"/>
    <property type="match status" value="1"/>
</dbReference>
<feature type="compositionally biased region" description="Polar residues" evidence="1">
    <location>
        <begin position="130"/>
        <end position="143"/>
    </location>
</feature>
<reference evidence="2" key="1">
    <citation type="submission" date="2019-09" db="EMBL/GenBank/DDBJ databases">
        <title>Draft genome information of white flower Hibiscus syriacus.</title>
        <authorList>
            <person name="Kim Y.-M."/>
        </authorList>
    </citation>
    <scope>NUCLEOTIDE SEQUENCE [LARGE SCALE GENOMIC DNA]</scope>
    <source>
        <strain evidence="2">YM2019G1</strain>
    </source>
</reference>
<dbReference type="PANTHER" id="PTHR35753:SF2">
    <property type="entry name" value="PROTEIN MAINTENANCE OF PSII UNDER HIGH LIGHT 1"/>
    <property type="match status" value="1"/>
</dbReference>
<dbReference type="GO" id="GO:0061635">
    <property type="term" value="P:regulation of protein complex stability"/>
    <property type="evidence" value="ECO:0007669"/>
    <property type="project" value="InterPro"/>
</dbReference>
<dbReference type="AlphaFoldDB" id="A0A6A2WGF8"/>
<name>A0A6A2WGF8_HIBSY</name>
<keyword evidence="3" id="KW-1185">Reference proteome</keyword>
<comment type="caution">
    <text evidence="2">The sequence shown here is derived from an EMBL/GenBank/DDBJ whole genome shotgun (WGS) entry which is preliminary data.</text>
</comment>